<gene>
    <name evidence="1" type="ORF">SAMN04488051_101136</name>
</gene>
<name>A0A1H3X7D6_ALKAM</name>
<accession>A0A1H3X7D6</accession>
<evidence type="ECO:0000313" key="1">
    <source>
        <dbReference type="EMBL" id="SDZ95325.1"/>
    </source>
</evidence>
<dbReference type="Proteomes" id="UP000198773">
    <property type="component" value="Unassembled WGS sequence"/>
</dbReference>
<organism evidence="1 2">
    <name type="scientific">Alkalimonas amylolytica</name>
    <dbReference type="NCBI Taxonomy" id="152573"/>
    <lineage>
        <taxon>Bacteria</taxon>
        <taxon>Pseudomonadati</taxon>
        <taxon>Pseudomonadota</taxon>
        <taxon>Gammaproteobacteria</taxon>
        <taxon>Alkalimonas</taxon>
    </lineage>
</organism>
<dbReference type="EMBL" id="FNRM01000001">
    <property type="protein sequence ID" value="SDZ95325.1"/>
    <property type="molecule type" value="Genomic_DNA"/>
</dbReference>
<proteinExistence type="predicted"/>
<sequence length="108" mass="12015">MRSSGQTMFWLSSIGATLILVTLLAALLAQQQRNRTFSIELLQHHQTNSQYLQKIPLQLQQDAVLAAQLVHANSTIRQGVLNAAESYRLAGGRQKRLPQYGSSYCLSC</sequence>
<dbReference type="STRING" id="152573.SAMN04488051_101136"/>
<dbReference type="AlphaFoldDB" id="A0A1H3X7D6"/>
<evidence type="ECO:0000313" key="2">
    <source>
        <dbReference type="Proteomes" id="UP000198773"/>
    </source>
</evidence>
<keyword evidence="2" id="KW-1185">Reference proteome</keyword>
<reference evidence="1 2" key="1">
    <citation type="submission" date="2016-10" db="EMBL/GenBank/DDBJ databases">
        <authorList>
            <person name="de Groot N.N."/>
        </authorList>
    </citation>
    <scope>NUCLEOTIDE SEQUENCE [LARGE SCALE GENOMIC DNA]</scope>
    <source>
        <strain evidence="1 2">CGMCC 1.3430</strain>
    </source>
</reference>
<protein>
    <submittedName>
        <fullName evidence="1">Uncharacterized protein</fullName>
    </submittedName>
</protein>